<dbReference type="InterPro" id="IPR019752">
    <property type="entry name" value="Pyrv/ketoisovalerate_OxRed_cat"/>
</dbReference>
<dbReference type="NCBIfam" id="NF009588">
    <property type="entry name" value="PRK13029.1"/>
    <property type="match status" value="1"/>
</dbReference>
<evidence type="ECO:0000259" key="3">
    <source>
        <dbReference type="Pfam" id="PF01558"/>
    </source>
</evidence>
<gene>
    <name evidence="6" type="ORF">WCD74_29110</name>
</gene>
<dbReference type="EMBL" id="JBBEGN010000029">
    <property type="protein sequence ID" value="MEJ2871850.1"/>
    <property type="molecule type" value="Genomic_DNA"/>
</dbReference>
<evidence type="ECO:0000259" key="5">
    <source>
        <dbReference type="Pfam" id="PF20169"/>
    </source>
</evidence>
<feature type="region of interest" description="Disordered" evidence="2">
    <location>
        <begin position="1"/>
        <end position="25"/>
    </location>
</feature>
<sequence>MTLDLPARPASRPEPVAPSPRGLTLRDRYTETDGTVALTGVQALVRLPMDQRRADAAAGLRTGGYVSGYEGSPLAGYDLELARHRDLLDAHGVVLAPGLNEEIALTAVQGTQLAPSTGALRDDVADGVTGYWYGKAPGLDRATDALRHANLSGTSRYGGALAIVGDDPAAKSSSVPCASEAALADMAVPVLYPADVQDVLDLGRHAVELSRLSGLWVGLKMVTAVADGSGTALVAPDRVLPVTPDLTFGAGTPFRHEPHAKLLGPRLAPLERDLHGKRLVIARRYAAANGLNTIVGSGPARIGIVAAGKSWLDLRQALTALGLDDTELARRGVRLLRVGMPWPLEGGVVDRFAEGLDEIVVVEEKRAFLETQIKDRLYGRTGAPAVHGKRGPGGRDLFAEHGDLDPDAVAKGLATRLADVPSVTAWTEARRQVRTRIDLPLAGATRNPYYCSGCPHNTSTTSAPEGSLVGAGIGCHTMVMLMPEAQVGEVTGITQMGGEGAHWLGTEPFADPAKAAHWVQNMGDGTFHHSGSLMIRAAVAAKAHVTFRLLRNGAAAMTGGQDAVGELSMPQLVRVLLDEGVARVIVTTEDVARYRRVKLAKGVVVWDRSRIDEAQELLAATPGVTVLIHDQECAAQKRRKRKRGKLADPSTRVVINERVCEGCGDCGQASNCLSVTPVDTEFGRKTRIHQASCNKDYSCLDGDCPAFTVVEPGGARPVAQVELLAADVLGEPRRTVPDDAVVRLAGIGGTGVTTIAQVLAAAARIAGRPTRGLDQTGLAQKGGAVVSDVKIGDGELAGRAAEGECDLYLGADLLVAADPAYLKAASSSRTVGVVSSAKVPTGDQVVDPTVTYPAVDAVLGRIRSSVRDDVGAVLDARALAEALFGDDQFSLTILLGAAYQLGALPLPASAVEAAFELNGAAVEKNVQAFRRGRQSVADPAAFGAVVDSVTRPAAIGVPGLTTAGAAAAAEIVASVGAPAGSELERIVGIRVPELVAYQDAAYARSYADVVRGLVDGPAELAEAVAVGLHKLMAYKDEYEVARLSLDPAFGASVRAEFGADARISWKLHPPSLRAMGLRRKLTLGPWFRPGYVSLRAMRRLRGTALDPFGRAEVRRVERELVAEYRALVPQLVAMAAGGEVDRAATIAALPDMVRGYEDVKLANVARYREALALEGV</sequence>
<dbReference type="PANTHER" id="PTHR48084">
    <property type="entry name" value="2-OXOGLUTARATE OXIDOREDUCTASE SUBUNIT KORB-RELATED"/>
    <property type="match status" value="1"/>
</dbReference>
<accession>A0ABU8MWZ3</accession>
<reference evidence="6 7" key="1">
    <citation type="submission" date="2024-03" db="EMBL/GenBank/DDBJ databases">
        <title>Actinomycetospora sp. OC33-EN08, a novel actinomycete isolated from wild orchid (Aerides multiflora).</title>
        <authorList>
            <person name="Suriyachadkun C."/>
        </authorList>
    </citation>
    <scope>NUCLEOTIDE SEQUENCE [LARGE SCALE GENOMIC DNA]</scope>
    <source>
        <strain evidence="6 7">OC33-EN08</strain>
    </source>
</reference>
<dbReference type="InterPro" id="IPR029061">
    <property type="entry name" value="THDP-binding"/>
</dbReference>
<dbReference type="Gene3D" id="3.40.920.10">
    <property type="entry name" value="Pyruvate-ferredoxin oxidoreductase, PFOR, domain III"/>
    <property type="match status" value="1"/>
</dbReference>
<protein>
    <submittedName>
        <fullName evidence="6">Indolepyruvate ferredoxin oxidoreductase family protein</fullName>
    </submittedName>
</protein>
<name>A0ABU8MWZ3_9PSEU</name>
<dbReference type="Proteomes" id="UP001385809">
    <property type="component" value="Unassembled WGS sequence"/>
</dbReference>
<dbReference type="Pfam" id="PF20169">
    <property type="entry name" value="DUF6537"/>
    <property type="match status" value="1"/>
</dbReference>
<evidence type="ECO:0000313" key="6">
    <source>
        <dbReference type="EMBL" id="MEJ2871850.1"/>
    </source>
</evidence>
<dbReference type="InterPro" id="IPR051457">
    <property type="entry name" value="2-oxoacid:Fd_oxidoreductase"/>
</dbReference>
<evidence type="ECO:0000256" key="2">
    <source>
        <dbReference type="SAM" id="MobiDB-lite"/>
    </source>
</evidence>
<evidence type="ECO:0000259" key="4">
    <source>
        <dbReference type="Pfam" id="PF02775"/>
    </source>
</evidence>
<dbReference type="PANTHER" id="PTHR48084:SF3">
    <property type="entry name" value="SUBUNIT OF PYRUVATE:FLAVODOXIN OXIDOREDUCTASE"/>
    <property type="match status" value="1"/>
</dbReference>
<dbReference type="InterPro" id="IPR046667">
    <property type="entry name" value="DUF6537"/>
</dbReference>
<comment type="caution">
    <text evidence="6">The sequence shown here is derived from an EMBL/GenBank/DDBJ whole genome shotgun (WGS) entry which is preliminary data.</text>
</comment>
<evidence type="ECO:0000313" key="7">
    <source>
        <dbReference type="Proteomes" id="UP001385809"/>
    </source>
</evidence>
<dbReference type="CDD" id="cd07034">
    <property type="entry name" value="TPP_PYR_PFOR_IOR-alpha_like"/>
    <property type="match status" value="1"/>
</dbReference>
<dbReference type="SUPFAM" id="SSF53323">
    <property type="entry name" value="Pyruvate-ferredoxin oxidoreductase, PFOR, domain III"/>
    <property type="match status" value="1"/>
</dbReference>
<dbReference type="NCBIfam" id="NF009589">
    <property type="entry name" value="PRK13030.1"/>
    <property type="match status" value="1"/>
</dbReference>
<organism evidence="6 7">
    <name type="scientific">Actinomycetospora aurantiaca</name>
    <dbReference type="NCBI Taxonomy" id="3129233"/>
    <lineage>
        <taxon>Bacteria</taxon>
        <taxon>Bacillati</taxon>
        <taxon>Actinomycetota</taxon>
        <taxon>Actinomycetes</taxon>
        <taxon>Pseudonocardiales</taxon>
        <taxon>Pseudonocardiaceae</taxon>
        <taxon>Actinomycetospora</taxon>
    </lineage>
</organism>
<evidence type="ECO:0000256" key="1">
    <source>
        <dbReference type="ARBA" id="ARBA00023002"/>
    </source>
</evidence>
<feature type="domain" description="DUF6537" evidence="5">
    <location>
        <begin position="984"/>
        <end position="1170"/>
    </location>
</feature>
<keyword evidence="1" id="KW-0560">Oxidoreductase</keyword>
<dbReference type="InterPro" id="IPR002869">
    <property type="entry name" value="Pyrv_flavodox_OxRed_cen"/>
</dbReference>
<feature type="domain" description="Thiamine pyrophosphate enzyme TPP-binding" evidence="4">
    <location>
        <begin position="472"/>
        <end position="562"/>
    </location>
</feature>
<keyword evidence="7" id="KW-1185">Reference proteome</keyword>
<dbReference type="InterPro" id="IPR002880">
    <property type="entry name" value="Pyrv_Fd/Flavodoxin_OxRdtase_N"/>
</dbReference>
<dbReference type="RefSeq" id="WP_337698430.1">
    <property type="nucleotide sequence ID" value="NZ_JBBEGN010000029.1"/>
</dbReference>
<dbReference type="InterPro" id="IPR011766">
    <property type="entry name" value="TPP_enzyme_TPP-bd"/>
</dbReference>
<dbReference type="SUPFAM" id="SSF52518">
    <property type="entry name" value="Thiamin diphosphate-binding fold (THDP-binding)"/>
    <property type="match status" value="2"/>
</dbReference>
<feature type="domain" description="Pyruvate/ketoisovalerate oxidoreductase catalytic" evidence="3">
    <location>
        <begin position="748"/>
        <end position="934"/>
    </location>
</feature>
<dbReference type="Gene3D" id="3.40.50.970">
    <property type="match status" value="1"/>
</dbReference>
<dbReference type="Pfam" id="PF01558">
    <property type="entry name" value="POR"/>
    <property type="match status" value="1"/>
</dbReference>
<proteinExistence type="predicted"/>
<dbReference type="Pfam" id="PF02775">
    <property type="entry name" value="TPP_enzyme_C"/>
    <property type="match status" value="1"/>
</dbReference>